<dbReference type="InterPro" id="IPR014729">
    <property type="entry name" value="Rossmann-like_a/b/a_fold"/>
</dbReference>
<comment type="catalytic activity">
    <reaction evidence="13 15">
        <text>riboflavin + ATP = FMN + ADP + H(+)</text>
        <dbReference type="Rhea" id="RHEA:14357"/>
        <dbReference type="ChEBI" id="CHEBI:15378"/>
        <dbReference type="ChEBI" id="CHEBI:30616"/>
        <dbReference type="ChEBI" id="CHEBI:57986"/>
        <dbReference type="ChEBI" id="CHEBI:58210"/>
        <dbReference type="ChEBI" id="CHEBI:456216"/>
        <dbReference type="EC" id="2.7.1.26"/>
    </reaction>
</comment>
<dbReference type="UniPathway" id="UPA00277">
    <property type="reaction ID" value="UER00407"/>
</dbReference>
<dbReference type="SUPFAM" id="SSF82114">
    <property type="entry name" value="Riboflavin kinase-like"/>
    <property type="match status" value="1"/>
</dbReference>
<dbReference type="NCBIfam" id="NF004160">
    <property type="entry name" value="PRK05627.1-3"/>
    <property type="match status" value="1"/>
</dbReference>
<evidence type="ECO:0000256" key="10">
    <source>
        <dbReference type="ARBA" id="ARBA00022827"/>
    </source>
</evidence>
<dbReference type="Gene3D" id="2.40.30.30">
    <property type="entry name" value="Riboflavin kinase-like"/>
    <property type="match status" value="1"/>
</dbReference>
<protein>
    <recommendedName>
        <fullName evidence="15">Riboflavin biosynthesis protein</fullName>
    </recommendedName>
    <domain>
        <recommendedName>
            <fullName evidence="15">Riboflavin kinase</fullName>
            <ecNumber evidence="15">2.7.1.26</ecNumber>
        </recommendedName>
        <alternativeName>
            <fullName evidence="15">Flavokinase</fullName>
        </alternativeName>
    </domain>
    <domain>
        <recommendedName>
            <fullName evidence="15">FMN adenylyltransferase</fullName>
            <ecNumber evidence="15">2.7.7.2</ecNumber>
        </recommendedName>
        <alternativeName>
            <fullName evidence="15">FAD pyrophosphorylase</fullName>
        </alternativeName>
        <alternativeName>
            <fullName evidence="15">FAD synthase</fullName>
        </alternativeName>
    </domain>
</protein>
<evidence type="ECO:0000256" key="2">
    <source>
        <dbReference type="ARBA" id="ARBA00004726"/>
    </source>
</evidence>
<dbReference type="UniPathway" id="UPA00276">
    <property type="reaction ID" value="UER00406"/>
</dbReference>
<dbReference type="InterPro" id="IPR002606">
    <property type="entry name" value="Riboflavin_kinase_bac"/>
</dbReference>
<feature type="domain" description="Riboflavin kinase" evidence="16">
    <location>
        <begin position="183"/>
        <end position="307"/>
    </location>
</feature>
<comment type="pathway">
    <text evidence="3 15">Cofactor biosynthesis; FMN biosynthesis; FMN from riboflavin (ATP route): step 1/1.</text>
</comment>
<dbReference type="AlphaFoldDB" id="A0A1T1HBB8"/>
<organism evidence="17 18">
    <name type="scientific">Oceanospirillum linum</name>
    <dbReference type="NCBI Taxonomy" id="966"/>
    <lineage>
        <taxon>Bacteria</taxon>
        <taxon>Pseudomonadati</taxon>
        <taxon>Pseudomonadota</taxon>
        <taxon>Gammaproteobacteria</taxon>
        <taxon>Oceanospirillales</taxon>
        <taxon>Oceanospirillaceae</taxon>
        <taxon>Oceanospirillum</taxon>
    </lineage>
</organism>
<dbReference type="EC" id="2.7.1.26" evidence="15"/>
<dbReference type="RefSeq" id="WP_078319495.1">
    <property type="nucleotide sequence ID" value="NZ_FXTS01000003.1"/>
</dbReference>
<comment type="catalytic activity">
    <reaction evidence="14 15">
        <text>FMN + ATP + H(+) = FAD + diphosphate</text>
        <dbReference type="Rhea" id="RHEA:17237"/>
        <dbReference type="ChEBI" id="CHEBI:15378"/>
        <dbReference type="ChEBI" id="CHEBI:30616"/>
        <dbReference type="ChEBI" id="CHEBI:33019"/>
        <dbReference type="ChEBI" id="CHEBI:57692"/>
        <dbReference type="ChEBI" id="CHEBI:58210"/>
        <dbReference type="EC" id="2.7.7.2"/>
    </reaction>
</comment>
<comment type="caution">
    <text evidence="17">The sequence shown here is derived from an EMBL/GenBank/DDBJ whole genome shotgun (WGS) entry which is preliminary data.</text>
</comment>
<dbReference type="FunFam" id="3.40.50.620:FF:000021">
    <property type="entry name" value="Riboflavin biosynthesis protein"/>
    <property type="match status" value="1"/>
</dbReference>
<evidence type="ECO:0000256" key="5">
    <source>
        <dbReference type="ARBA" id="ARBA00022643"/>
    </source>
</evidence>
<evidence type="ECO:0000256" key="4">
    <source>
        <dbReference type="ARBA" id="ARBA00022630"/>
    </source>
</evidence>
<evidence type="ECO:0000256" key="1">
    <source>
        <dbReference type="ARBA" id="ARBA00002121"/>
    </source>
</evidence>
<comment type="similarity">
    <text evidence="15">Belongs to the ribF family.</text>
</comment>
<evidence type="ECO:0000256" key="3">
    <source>
        <dbReference type="ARBA" id="ARBA00005201"/>
    </source>
</evidence>
<dbReference type="EC" id="2.7.7.2" evidence="15"/>
<accession>A0A1T1HBB8</accession>
<dbReference type="PANTHER" id="PTHR22749:SF6">
    <property type="entry name" value="RIBOFLAVIN KINASE"/>
    <property type="match status" value="1"/>
</dbReference>
<dbReference type="NCBIfam" id="NF004163">
    <property type="entry name" value="PRK05627.1-6"/>
    <property type="match status" value="1"/>
</dbReference>
<keyword evidence="10 15" id="KW-0274">FAD</keyword>
<dbReference type="InterPro" id="IPR023465">
    <property type="entry name" value="Riboflavin_kinase_dom_sf"/>
</dbReference>
<evidence type="ECO:0000259" key="16">
    <source>
        <dbReference type="SMART" id="SM00904"/>
    </source>
</evidence>
<dbReference type="NCBIfam" id="TIGR00083">
    <property type="entry name" value="ribF"/>
    <property type="match status" value="1"/>
</dbReference>
<evidence type="ECO:0000313" key="17">
    <source>
        <dbReference type="EMBL" id="OOV87141.1"/>
    </source>
</evidence>
<evidence type="ECO:0000256" key="14">
    <source>
        <dbReference type="ARBA" id="ARBA00049494"/>
    </source>
</evidence>
<dbReference type="PIRSF" id="PIRSF004491">
    <property type="entry name" value="FAD_Synth"/>
    <property type="match status" value="1"/>
</dbReference>
<keyword evidence="18" id="KW-1185">Reference proteome</keyword>
<gene>
    <name evidence="17" type="ORF">BTA35_0209090</name>
</gene>
<keyword evidence="12" id="KW-0511">Multifunctional enzyme</keyword>
<proteinExistence type="inferred from homology"/>
<dbReference type="PANTHER" id="PTHR22749">
    <property type="entry name" value="RIBOFLAVIN KINASE/FMN ADENYLYLTRANSFERASE"/>
    <property type="match status" value="1"/>
</dbReference>
<dbReference type="Proteomes" id="UP000190064">
    <property type="component" value="Unassembled WGS sequence"/>
</dbReference>
<keyword evidence="7 15" id="KW-0548">Nucleotidyltransferase</keyword>
<dbReference type="InterPro" id="IPR015864">
    <property type="entry name" value="FAD_synthase"/>
</dbReference>
<name>A0A1T1HBB8_OCELI</name>
<evidence type="ECO:0000256" key="12">
    <source>
        <dbReference type="ARBA" id="ARBA00023268"/>
    </source>
</evidence>
<keyword evidence="4 15" id="KW-0285">Flavoprotein</keyword>
<dbReference type="Pfam" id="PF01687">
    <property type="entry name" value="Flavokinase"/>
    <property type="match status" value="1"/>
</dbReference>
<keyword evidence="6 15" id="KW-0808">Transferase</keyword>
<keyword evidence="11 15" id="KW-0067">ATP-binding</keyword>
<dbReference type="NCBIfam" id="NF004162">
    <property type="entry name" value="PRK05627.1-5"/>
    <property type="match status" value="1"/>
</dbReference>
<reference evidence="17" key="1">
    <citation type="submission" date="2017-02" db="EMBL/GenBank/DDBJ databases">
        <title>Draft Genome Sequence of the Salt Water Bacterium Oceanospirillum linum ATCC 11336.</title>
        <authorList>
            <person name="Trachtenberg A.M."/>
            <person name="Carney J.G."/>
            <person name="Linnane J.D."/>
            <person name="Rheaume B.A."/>
            <person name="Pitts N.L."/>
            <person name="Mykles D.L."/>
            <person name="Maclea K.S."/>
        </authorList>
    </citation>
    <scope>NUCLEOTIDE SEQUENCE [LARGE SCALE GENOMIC DNA]</scope>
    <source>
        <strain evidence="17">ATCC 11336</strain>
    </source>
</reference>
<dbReference type="Gene3D" id="3.40.50.620">
    <property type="entry name" value="HUPs"/>
    <property type="match status" value="1"/>
</dbReference>
<dbReference type="NCBIfam" id="NF004159">
    <property type="entry name" value="PRK05627.1-2"/>
    <property type="match status" value="1"/>
</dbReference>
<evidence type="ECO:0000256" key="8">
    <source>
        <dbReference type="ARBA" id="ARBA00022741"/>
    </source>
</evidence>
<keyword evidence="8 15" id="KW-0547">Nucleotide-binding</keyword>
<dbReference type="GO" id="GO:0009398">
    <property type="term" value="P:FMN biosynthetic process"/>
    <property type="evidence" value="ECO:0007669"/>
    <property type="project" value="UniProtKB-UniRule"/>
</dbReference>
<dbReference type="GO" id="GO:0009231">
    <property type="term" value="P:riboflavin biosynthetic process"/>
    <property type="evidence" value="ECO:0007669"/>
    <property type="project" value="InterPro"/>
</dbReference>
<evidence type="ECO:0000256" key="9">
    <source>
        <dbReference type="ARBA" id="ARBA00022777"/>
    </source>
</evidence>
<evidence type="ECO:0000313" key="18">
    <source>
        <dbReference type="Proteomes" id="UP000190064"/>
    </source>
</evidence>
<comment type="function">
    <text evidence="1">Catalyzes the phosphorylation of riboflavin to FMN followed by the adenylation of FMN to FAD.</text>
</comment>
<evidence type="ECO:0000256" key="6">
    <source>
        <dbReference type="ARBA" id="ARBA00022679"/>
    </source>
</evidence>
<dbReference type="SUPFAM" id="SSF52374">
    <property type="entry name" value="Nucleotidylyl transferase"/>
    <property type="match status" value="1"/>
</dbReference>
<dbReference type="STRING" id="966.BTA35_0209090"/>
<keyword evidence="9 15" id="KW-0418">Kinase</keyword>
<dbReference type="GO" id="GO:0003919">
    <property type="term" value="F:FMN adenylyltransferase activity"/>
    <property type="evidence" value="ECO:0007669"/>
    <property type="project" value="UniProtKB-UniRule"/>
</dbReference>
<keyword evidence="5 15" id="KW-0288">FMN</keyword>
<dbReference type="CDD" id="cd02064">
    <property type="entry name" value="FAD_synthetase_N"/>
    <property type="match status" value="1"/>
</dbReference>
<evidence type="ECO:0000256" key="11">
    <source>
        <dbReference type="ARBA" id="ARBA00022840"/>
    </source>
</evidence>
<comment type="pathway">
    <text evidence="2 15">Cofactor biosynthesis; FAD biosynthesis; FAD from FMN: step 1/1.</text>
</comment>
<evidence type="ECO:0000256" key="15">
    <source>
        <dbReference type="PIRNR" id="PIRNR004491"/>
    </source>
</evidence>
<dbReference type="EMBL" id="MTSD02000003">
    <property type="protein sequence ID" value="OOV87141.1"/>
    <property type="molecule type" value="Genomic_DNA"/>
</dbReference>
<sequence length="322" mass="35444">MKLIRGLHNLRKEHQGCVATIGNFDGVHLGHQAILRQVKAKALELGLPSAVVVFEPQPREFFASSQAPARLTRFRDKVERLAAQGIDRILCLPFNQKLASLSGREFIERVLTQGLGVHYLVVGDDFRFGCDRAGDFALLQQVGQEAGFDVVNTTTFEVEAERVSSTRIRTVLAGSDFVLANKLLGVPYQIGGRVLHGRKLGRQLGVPTANLSLKDKQPALHGVYTVLLNTSDGLLHKGVANIGNRPTIDGVRPALEVHLFDFNGDLYGQRVQVTFCSKLRDEKRFSDVAALRDQIMHDLQNARDYFAQHSSQGIPLANGMSG</sequence>
<dbReference type="GO" id="GO:0008531">
    <property type="term" value="F:riboflavin kinase activity"/>
    <property type="evidence" value="ECO:0007669"/>
    <property type="project" value="UniProtKB-UniRule"/>
</dbReference>
<dbReference type="InterPro" id="IPR015865">
    <property type="entry name" value="Riboflavin_kinase_bac/euk"/>
</dbReference>
<dbReference type="Pfam" id="PF06574">
    <property type="entry name" value="FAD_syn"/>
    <property type="match status" value="1"/>
</dbReference>
<dbReference type="SMART" id="SM00904">
    <property type="entry name" value="Flavokinase"/>
    <property type="match status" value="1"/>
</dbReference>
<dbReference type="InterPro" id="IPR023468">
    <property type="entry name" value="Riboflavin_kinase"/>
</dbReference>
<dbReference type="GO" id="GO:0005524">
    <property type="term" value="F:ATP binding"/>
    <property type="evidence" value="ECO:0007669"/>
    <property type="project" value="UniProtKB-UniRule"/>
</dbReference>
<evidence type="ECO:0000256" key="7">
    <source>
        <dbReference type="ARBA" id="ARBA00022695"/>
    </source>
</evidence>
<evidence type="ECO:0000256" key="13">
    <source>
        <dbReference type="ARBA" id="ARBA00047880"/>
    </source>
</evidence>
<dbReference type="GO" id="GO:0006747">
    <property type="term" value="P:FAD biosynthetic process"/>
    <property type="evidence" value="ECO:0007669"/>
    <property type="project" value="UniProtKB-UniRule"/>
</dbReference>